<keyword evidence="2" id="KW-1185">Reference proteome</keyword>
<dbReference type="AlphaFoldDB" id="A0A553MUI7"/>
<organism evidence="1 2">
    <name type="scientific">Danionella cerebrum</name>
    <dbReference type="NCBI Taxonomy" id="2873325"/>
    <lineage>
        <taxon>Eukaryota</taxon>
        <taxon>Metazoa</taxon>
        <taxon>Chordata</taxon>
        <taxon>Craniata</taxon>
        <taxon>Vertebrata</taxon>
        <taxon>Euteleostomi</taxon>
        <taxon>Actinopterygii</taxon>
        <taxon>Neopterygii</taxon>
        <taxon>Teleostei</taxon>
        <taxon>Ostariophysi</taxon>
        <taxon>Cypriniformes</taxon>
        <taxon>Danionidae</taxon>
        <taxon>Danioninae</taxon>
        <taxon>Danionella</taxon>
    </lineage>
</organism>
<reference evidence="1 2" key="1">
    <citation type="journal article" date="2019" name="Sci. Data">
        <title>Hybrid genome assembly and annotation of Danionella translucida.</title>
        <authorList>
            <person name="Kadobianskyi M."/>
            <person name="Schulze L."/>
            <person name="Schuelke M."/>
            <person name="Judkewitz B."/>
        </authorList>
    </citation>
    <scope>NUCLEOTIDE SEQUENCE [LARGE SCALE GENOMIC DNA]</scope>
    <source>
        <strain evidence="1 2">Bolton</strain>
    </source>
</reference>
<proteinExistence type="predicted"/>
<sequence length="111" mass="12534">MELKERQPPHLCRLKAAYEWAALCSMDAERSLGFSLKSELVQREATRSVNTLFQMQPLMGALPCAKGHLQSISLERKLCNGLCHCGWLKVRRSPLVLRLSSVTGILGWIIR</sequence>
<dbReference type="Proteomes" id="UP000316079">
    <property type="component" value="Unassembled WGS sequence"/>
</dbReference>
<dbReference type="EMBL" id="SRMA01027258">
    <property type="protein sequence ID" value="TRY56827.1"/>
    <property type="molecule type" value="Genomic_DNA"/>
</dbReference>
<evidence type="ECO:0000313" key="2">
    <source>
        <dbReference type="Proteomes" id="UP000316079"/>
    </source>
</evidence>
<feature type="non-terminal residue" evidence="1">
    <location>
        <position position="111"/>
    </location>
</feature>
<gene>
    <name evidence="1" type="ORF">DNTS_004098</name>
</gene>
<comment type="caution">
    <text evidence="1">The sequence shown here is derived from an EMBL/GenBank/DDBJ whole genome shotgun (WGS) entry which is preliminary data.</text>
</comment>
<accession>A0A553MUI7</accession>
<protein>
    <submittedName>
        <fullName evidence="1">Uncharacterized protein</fullName>
    </submittedName>
</protein>
<name>A0A553MUI7_9TELE</name>
<evidence type="ECO:0000313" key="1">
    <source>
        <dbReference type="EMBL" id="TRY56827.1"/>
    </source>
</evidence>